<feature type="repeat" description="ANK" evidence="3">
    <location>
        <begin position="322"/>
        <end position="346"/>
    </location>
</feature>
<dbReference type="Proteomes" id="UP000276215">
    <property type="component" value="Unassembled WGS sequence"/>
</dbReference>
<dbReference type="PANTHER" id="PTHR24198">
    <property type="entry name" value="ANKYRIN REPEAT AND PROTEIN KINASE DOMAIN-CONTAINING PROTEIN"/>
    <property type="match status" value="1"/>
</dbReference>
<dbReference type="Pfam" id="PF12796">
    <property type="entry name" value="Ank_2"/>
    <property type="match status" value="3"/>
</dbReference>
<dbReference type="SUPFAM" id="SSF48403">
    <property type="entry name" value="Ankyrin repeat"/>
    <property type="match status" value="2"/>
</dbReference>
<evidence type="ECO:0000313" key="5">
    <source>
        <dbReference type="Proteomes" id="UP000276215"/>
    </source>
</evidence>
<dbReference type="PROSITE" id="PS50088">
    <property type="entry name" value="ANK_REPEAT"/>
    <property type="match status" value="1"/>
</dbReference>
<sequence length="432" mass="48084">MAFLALPNELLLEICISPILEIPDIASVLQTCRQLTSLLTTALYKQILTRRSDKYCKRALYHAAENRNHLTVRALLECGILDIIEIGPILLNIAVCKLSEEGVRTLLTCGIDPNTLDTRERTPLICATAGRFCGAVRAMLGDTRVDVNCHWLFPDFTALHLAVWNGYDNIVRLLLACPRIAVNRVDNLPQTVVSEIMRYDNNISLIGTFLSDRILGLRVPVRTGWAPLHGAVARKDSSILKILLKDERIDVNILTIGGETPLCMGIRLHNKQAVRLLLAHPKIDIHLGSESILHLAVLQAEKSTFEILLEDKRIDVNLTDKDGKTALHFAAGALEVDLVYLLLSHNEIDVEKLTACGLSARDLVLPNLPELARCFTIRQIVRSKRMEYLDLAFEPGICESKRRYKAKLGMAGGGFEWQASRKALYGSQNGCL</sequence>
<dbReference type="SMART" id="SM00248">
    <property type="entry name" value="ANK"/>
    <property type="match status" value="8"/>
</dbReference>
<protein>
    <submittedName>
        <fullName evidence="4">Ankyrin</fullName>
    </submittedName>
</protein>
<dbReference type="OrthoDB" id="20872at2759"/>
<dbReference type="InterPro" id="IPR002110">
    <property type="entry name" value="Ankyrin_rpt"/>
</dbReference>
<evidence type="ECO:0000256" key="2">
    <source>
        <dbReference type="ARBA" id="ARBA00023043"/>
    </source>
</evidence>
<dbReference type="InterPro" id="IPR036770">
    <property type="entry name" value="Ankyrin_rpt-contain_sf"/>
</dbReference>
<organism evidence="4 5">
    <name type="scientific">Choiromyces venosus 120613-1</name>
    <dbReference type="NCBI Taxonomy" id="1336337"/>
    <lineage>
        <taxon>Eukaryota</taxon>
        <taxon>Fungi</taxon>
        <taxon>Dikarya</taxon>
        <taxon>Ascomycota</taxon>
        <taxon>Pezizomycotina</taxon>
        <taxon>Pezizomycetes</taxon>
        <taxon>Pezizales</taxon>
        <taxon>Tuberaceae</taxon>
        <taxon>Choiromyces</taxon>
    </lineage>
</organism>
<reference evidence="4 5" key="1">
    <citation type="journal article" date="2018" name="Nat. Ecol. Evol.">
        <title>Pezizomycetes genomes reveal the molecular basis of ectomycorrhizal truffle lifestyle.</title>
        <authorList>
            <person name="Murat C."/>
            <person name="Payen T."/>
            <person name="Noel B."/>
            <person name="Kuo A."/>
            <person name="Morin E."/>
            <person name="Chen J."/>
            <person name="Kohler A."/>
            <person name="Krizsan K."/>
            <person name="Balestrini R."/>
            <person name="Da Silva C."/>
            <person name="Montanini B."/>
            <person name="Hainaut M."/>
            <person name="Levati E."/>
            <person name="Barry K.W."/>
            <person name="Belfiori B."/>
            <person name="Cichocki N."/>
            <person name="Clum A."/>
            <person name="Dockter R.B."/>
            <person name="Fauchery L."/>
            <person name="Guy J."/>
            <person name="Iotti M."/>
            <person name="Le Tacon F."/>
            <person name="Lindquist E.A."/>
            <person name="Lipzen A."/>
            <person name="Malagnac F."/>
            <person name="Mello A."/>
            <person name="Molinier V."/>
            <person name="Miyauchi S."/>
            <person name="Poulain J."/>
            <person name="Riccioni C."/>
            <person name="Rubini A."/>
            <person name="Sitrit Y."/>
            <person name="Splivallo R."/>
            <person name="Traeger S."/>
            <person name="Wang M."/>
            <person name="Zifcakova L."/>
            <person name="Wipf D."/>
            <person name="Zambonelli A."/>
            <person name="Paolocci F."/>
            <person name="Nowrousian M."/>
            <person name="Ottonello S."/>
            <person name="Baldrian P."/>
            <person name="Spatafora J.W."/>
            <person name="Henrissat B."/>
            <person name="Nagy L.G."/>
            <person name="Aury J.M."/>
            <person name="Wincker P."/>
            <person name="Grigoriev I.V."/>
            <person name="Bonfante P."/>
            <person name="Martin F.M."/>
        </authorList>
    </citation>
    <scope>NUCLEOTIDE SEQUENCE [LARGE SCALE GENOMIC DNA]</scope>
    <source>
        <strain evidence="4 5">120613-1</strain>
    </source>
</reference>
<evidence type="ECO:0000313" key="4">
    <source>
        <dbReference type="EMBL" id="RPA99783.1"/>
    </source>
</evidence>
<name>A0A3N4JNE9_9PEZI</name>
<dbReference type="EMBL" id="ML120385">
    <property type="protein sequence ID" value="RPA99783.1"/>
    <property type="molecule type" value="Genomic_DNA"/>
</dbReference>
<proteinExistence type="predicted"/>
<keyword evidence="1" id="KW-0677">Repeat</keyword>
<keyword evidence="5" id="KW-1185">Reference proteome</keyword>
<dbReference type="PANTHER" id="PTHR24198:SF165">
    <property type="entry name" value="ANKYRIN REPEAT-CONTAINING PROTEIN-RELATED"/>
    <property type="match status" value="1"/>
</dbReference>
<dbReference type="STRING" id="1336337.A0A3N4JNE9"/>
<gene>
    <name evidence="4" type="ORF">L873DRAFT_1806309</name>
</gene>
<evidence type="ECO:0000256" key="1">
    <source>
        <dbReference type="ARBA" id="ARBA00022737"/>
    </source>
</evidence>
<accession>A0A3N4JNE9</accession>
<dbReference type="AlphaFoldDB" id="A0A3N4JNE9"/>
<dbReference type="Gene3D" id="1.25.40.20">
    <property type="entry name" value="Ankyrin repeat-containing domain"/>
    <property type="match status" value="2"/>
</dbReference>
<dbReference type="PROSITE" id="PS50297">
    <property type="entry name" value="ANK_REP_REGION"/>
    <property type="match status" value="1"/>
</dbReference>
<evidence type="ECO:0000256" key="3">
    <source>
        <dbReference type="PROSITE-ProRule" id="PRU00023"/>
    </source>
</evidence>
<keyword evidence="2 3" id="KW-0040">ANK repeat</keyword>